<proteinExistence type="predicted"/>
<reference evidence="1" key="1">
    <citation type="submission" date="2020-05" db="EMBL/GenBank/DDBJ databases">
        <title>Large-scale comparative analyses of tick genomes elucidate their genetic diversity and vector capacities.</title>
        <authorList>
            <person name="Jia N."/>
            <person name="Wang J."/>
            <person name="Shi W."/>
            <person name="Du L."/>
            <person name="Sun Y."/>
            <person name="Zhan W."/>
            <person name="Jiang J."/>
            <person name="Wang Q."/>
            <person name="Zhang B."/>
            <person name="Ji P."/>
            <person name="Sakyi L.B."/>
            <person name="Cui X."/>
            <person name="Yuan T."/>
            <person name="Jiang B."/>
            <person name="Yang W."/>
            <person name="Lam T.T.-Y."/>
            <person name="Chang Q."/>
            <person name="Ding S."/>
            <person name="Wang X."/>
            <person name="Zhu J."/>
            <person name="Ruan X."/>
            <person name="Zhao L."/>
            <person name="Wei J."/>
            <person name="Que T."/>
            <person name="Du C."/>
            <person name="Cheng J."/>
            <person name="Dai P."/>
            <person name="Han X."/>
            <person name="Huang E."/>
            <person name="Gao Y."/>
            <person name="Liu J."/>
            <person name="Shao H."/>
            <person name="Ye R."/>
            <person name="Li L."/>
            <person name="Wei W."/>
            <person name="Wang X."/>
            <person name="Wang C."/>
            <person name="Yang T."/>
            <person name="Huo Q."/>
            <person name="Li W."/>
            <person name="Guo W."/>
            <person name="Chen H."/>
            <person name="Zhou L."/>
            <person name="Ni X."/>
            <person name="Tian J."/>
            <person name="Zhou Y."/>
            <person name="Sheng Y."/>
            <person name="Liu T."/>
            <person name="Pan Y."/>
            <person name="Xia L."/>
            <person name="Li J."/>
            <person name="Zhao F."/>
            <person name="Cao W."/>
        </authorList>
    </citation>
    <scope>NUCLEOTIDE SEQUENCE</scope>
    <source>
        <strain evidence="1">Hyas-2018</strain>
    </source>
</reference>
<evidence type="ECO:0000313" key="2">
    <source>
        <dbReference type="Proteomes" id="UP000821845"/>
    </source>
</evidence>
<evidence type="ECO:0000313" key="1">
    <source>
        <dbReference type="EMBL" id="KAH6922146.1"/>
    </source>
</evidence>
<protein>
    <submittedName>
        <fullName evidence="1">Uncharacterized protein</fullName>
    </submittedName>
</protein>
<organism evidence="1 2">
    <name type="scientific">Hyalomma asiaticum</name>
    <name type="common">Tick</name>
    <dbReference type="NCBI Taxonomy" id="266040"/>
    <lineage>
        <taxon>Eukaryota</taxon>
        <taxon>Metazoa</taxon>
        <taxon>Ecdysozoa</taxon>
        <taxon>Arthropoda</taxon>
        <taxon>Chelicerata</taxon>
        <taxon>Arachnida</taxon>
        <taxon>Acari</taxon>
        <taxon>Parasitiformes</taxon>
        <taxon>Ixodida</taxon>
        <taxon>Ixodoidea</taxon>
        <taxon>Ixodidae</taxon>
        <taxon>Hyalomminae</taxon>
        <taxon>Hyalomma</taxon>
    </lineage>
</organism>
<name>A0ACB7RKH1_HYAAI</name>
<dbReference type="Proteomes" id="UP000821845">
    <property type="component" value="Chromosome 9"/>
</dbReference>
<sequence>MAGHAVRLQLAAIPREDPPGKDACASGFLAAHPTWESKWRPGSVQVDVRRLQRTAAVDAALLIPICSAVSGGAFKYVNLVNRPAGENWFAPSSESLHRRHMRRPSGSRDAAEKTRRRRHARVRIVYPRPLLEALFIFFRASSGRGKPSGRYNVSGH</sequence>
<keyword evidence="2" id="KW-1185">Reference proteome</keyword>
<gene>
    <name evidence="1" type="ORF">HPB50_009895</name>
</gene>
<dbReference type="EMBL" id="CM023489">
    <property type="protein sequence ID" value="KAH6922146.1"/>
    <property type="molecule type" value="Genomic_DNA"/>
</dbReference>
<comment type="caution">
    <text evidence="1">The sequence shown here is derived from an EMBL/GenBank/DDBJ whole genome shotgun (WGS) entry which is preliminary data.</text>
</comment>
<accession>A0ACB7RKH1</accession>